<evidence type="ECO:0000313" key="2">
    <source>
        <dbReference type="EMBL" id="VDD85505.1"/>
    </source>
</evidence>
<reference evidence="2 3" key="2">
    <citation type="submission" date="2018-10" db="EMBL/GenBank/DDBJ databases">
        <authorList>
            <consortium name="Pathogen Informatics"/>
        </authorList>
    </citation>
    <scope>NUCLEOTIDE SEQUENCE [LARGE SCALE GENOMIC DNA]</scope>
</reference>
<organism evidence="4">
    <name type="scientific">Enterobius vermicularis</name>
    <name type="common">Human pinworm</name>
    <dbReference type="NCBI Taxonomy" id="51028"/>
    <lineage>
        <taxon>Eukaryota</taxon>
        <taxon>Metazoa</taxon>
        <taxon>Ecdysozoa</taxon>
        <taxon>Nematoda</taxon>
        <taxon>Chromadorea</taxon>
        <taxon>Rhabditida</taxon>
        <taxon>Spirurina</taxon>
        <taxon>Oxyuridomorpha</taxon>
        <taxon>Oxyuroidea</taxon>
        <taxon>Oxyuridae</taxon>
        <taxon>Enterobius</taxon>
    </lineage>
</organism>
<dbReference type="WBParaSite" id="EVEC_0000092701-mRNA-1">
    <property type="protein sequence ID" value="EVEC_0000092701-mRNA-1"/>
    <property type="gene ID" value="EVEC_0000092701"/>
</dbReference>
<evidence type="ECO:0000313" key="3">
    <source>
        <dbReference type="Proteomes" id="UP000274131"/>
    </source>
</evidence>
<name>A0A0N4UU83_ENTVE</name>
<keyword evidence="3" id="KW-1185">Reference proteome</keyword>
<dbReference type="Proteomes" id="UP000274131">
    <property type="component" value="Unassembled WGS sequence"/>
</dbReference>
<evidence type="ECO:0000313" key="4">
    <source>
        <dbReference type="WBParaSite" id="EVEC_0000092701-mRNA-1"/>
    </source>
</evidence>
<reference evidence="4" key="1">
    <citation type="submission" date="2017-02" db="UniProtKB">
        <authorList>
            <consortium name="WormBaseParasite"/>
        </authorList>
    </citation>
    <scope>IDENTIFICATION</scope>
</reference>
<protein>
    <submittedName>
        <fullName evidence="2 4">Uncharacterized protein</fullName>
    </submittedName>
</protein>
<accession>A0A0N4UU83</accession>
<sequence>MFDTKEIDIGMNMTAVHKPYDLAMDVQASLMNSGPLTTNTPTIVTAPLIQHRNSAPPDLSPTLQPNLKVIVDNQKPFADALTAIRVSGDCSSLKLPLSVPEVVSPSTNSLSTTQNIGKYRR</sequence>
<gene>
    <name evidence="2" type="ORF">EVEC_LOCUS648</name>
</gene>
<dbReference type="AlphaFoldDB" id="A0A0N4UU83"/>
<feature type="region of interest" description="Disordered" evidence="1">
    <location>
        <begin position="101"/>
        <end position="121"/>
    </location>
</feature>
<dbReference type="EMBL" id="UXUI01001821">
    <property type="protein sequence ID" value="VDD85505.1"/>
    <property type="molecule type" value="Genomic_DNA"/>
</dbReference>
<feature type="compositionally biased region" description="Polar residues" evidence="1">
    <location>
        <begin position="104"/>
        <end position="121"/>
    </location>
</feature>
<proteinExistence type="predicted"/>
<evidence type="ECO:0000256" key="1">
    <source>
        <dbReference type="SAM" id="MobiDB-lite"/>
    </source>
</evidence>